<evidence type="ECO:0000313" key="3">
    <source>
        <dbReference type="EMBL" id="OHU96340.1"/>
    </source>
</evidence>
<comment type="caution">
    <text evidence="3">The sequence shown here is derived from an EMBL/GenBank/DDBJ whole genome shotgun (WGS) entry which is preliminary data.</text>
</comment>
<keyword evidence="1" id="KW-0732">Signal</keyword>
<gene>
    <name evidence="3" type="ORF">BIW53_07295</name>
</gene>
<dbReference type="Proteomes" id="UP000180253">
    <property type="component" value="Unassembled WGS sequence"/>
</dbReference>
<dbReference type="InterPro" id="IPR025392">
    <property type="entry name" value="DUF4124"/>
</dbReference>
<evidence type="ECO:0000256" key="1">
    <source>
        <dbReference type="SAM" id="SignalP"/>
    </source>
</evidence>
<dbReference type="EMBL" id="MNAN01000027">
    <property type="protein sequence ID" value="OHU96340.1"/>
    <property type="molecule type" value="Genomic_DNA"/>
</dbReference>
<reference evidence="3 4" key="1">
    <citation type="submission" date="2016-10" db="EMBL/GenBank/DDBJ databases">
        <title>Pseudoalteromonas amylolytica sp. nov., isolated from the surface seawater.</title>
        <authorList>
            <person name="Wu Y.-H."/>
            <person name="Cheng H."/>
            <person name="Jin X.-B."/>
            <person name="Wang C.-S."/>
            <person name="Xu X.-W."/>
        </authorList>
    </citation>
    <scope>NUCLEOTIDE SEQUENCE [LARGE SCALE GENOMIC DNA]</scope>
    <source>
        <strain evidence="3 4">JCM 12483</strain>
    </source>
</reference>
<dbReference type="Pfam" id="PF13511">
    <property type="entry name" value="DUF4124"/>
    <property type="match status" value="1"/>
</dbReference>
<feature type="signal peptide" evidence="1">
    <location>
        <begin position="1"/>
        <end position="18"/>
    </location>
</feature>
<feature type="domain" description="DUF4124" evidence="2">
    <location>
        <begin position="12"/>
        <end position="51"/>
    </location>
</feature>
<name>A0A1S1N9Z8_9GAMM</name>
<accession>A0A1S1N9Z8</accession>
<evidence type="ECO:0000313" key="4">
    <source>
        <dbReference type="Proteomes" id="UP000180253"/>
    </source>
</evidence>
<dbReference type="STRING" id="327939.BIW53_07295"/>
<proteinExistence type="predicted"/>
<keyword evidence="4" id="KW-1185">Reference proteome</keyword>
<protein>
    <recommendedName>
        <fullName evidence="2">DUF4124 domain-containing protein</fullName>
    </recommendedName>
</protein>
<evidence type="ECO:0000259" key="2">
    <source>
        <dbReference type="Pfam" id="PF13511"/>
    </source>
</evidence>
<organism evidence="3 4">
    <name type="scientific">Pseudoalteromonas byunsanensis</name>
    <dbReference type="NCBI Taxonomy" id="327939"/>
    <lineage>
        <taxon>Bacteria</taxon>
        <taxon>Pseudomonadati</taxon>
        <taxon>Pseudomonadota</taxon>
        <taxon>Gammaproteobacteria</taxon>
        <taxon>Alteromonadales</taxon>
        <taxon>Pseudoalteromonadaceae</taxon>
        <taxon>Pseudoalteromonas</taxon>
    </lineage>
</organism>
<sequence>MIRILLVLSMILTFCATASQPQVYRWKDENGNWVFSDVPRAGSEKVSLNKPLSMPITDTSILEPRKVKKAVQYQLKISSPGHKQTIRENTGTVYVSGQVKPVFSKGLTVQLSLNGQLVSEKQTNTTFALRNLERGEHHLVMYLFDEQGTRIATSPQSTFYLHKTSRINP</sequence>
<dbReference type="RefSeq" id="WP_070991197.1">
    <property type="nucleotide sequence ID" value="NZ_CBCSHD010000003.1"/>
</dbReference>
<feature type="chain" id="PRO_5010294817" description="DUF4124 domain-containing protein" evidence="1">
    <location>
        <begin position="19"/>
        <end position="169"/>
    </location>
</feature>
<dbReference type="AlphaFoldDB" id="A0A1S1N9Z8"/>